<feature type="compositionally biased region" description="Low complexity" evidence="10">
    <location>
        <begin position="502"/>
        <end position="519"/>
    </location>
</feature>
<evidence type="ECO:0000256" key="2">
    <source>
        <dbReference type="ARBA" id="ARBA00012251"/>
    </source>
</evidence>
<dbReference type="EMBL" id="CAWUHC010000005">
    <property type="protein sequence ID" value="CAK7210873.1"/>
    <property type="molecule type" value="Genomic_DNA"/>
</dbReference>
<dbReference type="PANTHER" id="PTHR11685">
    <property type="entry name" value="RBR FAMILY RING FINGER AND IBR DOMAIN-CONTAINING"/>
    <property type="match status" value="1"/>
</dbReference>
<dbReference type="Proteomes" id="UP001642406">
    <property type="component" value="Unassembled WGS sequence"/>
</dbReference>
<feature type="compositionally biased region" description="Low complexity" evidence="10">
    <location>
        <begin position="146"/>
        <end position="164"/>
    </location>
</feature>
<dbReference type="InterPro" id="IPR031127">
    <property type="entry name" value="E3_UB_ligase_RBR"/>
</dbReference>
<keyword evidence="6" id="KW-0863">Zinc-finger</keyword>
<keyword evidence="7" id="KW-0833">Ubl conjugation pathway</keyword>
<evidence type="ECO:0000256" key="7">
    <source>
        <dbReference type="ARBA" id="ARBA00022786"/>
    </source>
</evidence>
<feature type="compositionally biased region" description="Pro residues" evidence="10">
    <location>
        <begin position="1"/>
        <end position="11"/>
    </location>
</feature>
<comment type="catalytic activity">
    <reaction evidence="1">
        <text>[E2 ubiquitin-conjugating enzyme]-S-ubiquitinyl-L-cysteine + [acceptor protein]-L-lysine = [E2 ubiquitin-conjugating enzyme]-L-cysteine + [acceptor protein]-N(6)-ubiquitinyl-L-lysine.</text>
        <dbReference type="EC" id="2.3.2.31"/>
    </reaction>
</comment>
<keyword evidence="3" id="KW-0808">Transferase</keyword>
<feature type="region of interest" description="Disordered" evidence="10">
    <location>
        <begin position="122"/>
        <end position="252"/>
    </location>
</feature>
<feature type="compositionally biased region" description="Acidic residues" evidence="10">
    <location>
        <begin position="234"/>
        <end position="252"/>
    </location>
</feature>
<organism evidence="12 13">
    <name type="scientific">Sporothrix bragantina</name>
    <dbReference type="NCBI Taxonomy" id="671064"/>
    <lineage>
        <taxon>Eukaryota</taxon>
        <taxon>Fungi</taxon>
        <taxon>Dikarya</taxon>
        <taxon>Ascomycota</taxon>
        <taxon>Pezizomycotina</taxon>
        <taxon>Sordariomycetes</taxon>
        <taxon>Sordariomycetidae</taxon>
        <taxon>Ophiostomatales</taxon>
        <taxon>Ophiostomataceae</taxon>
        <taxon>Sporothrix</taxon>
    </lineage>
</organism>
<reference evidence="12 13" key="1">
    <citation type="submission" date="2024-01" db="EMBL/GenBank/DDBJ databases">
        <authorList>
            <person name="Allen C."/>
            <person name="Tagirdzhanova G."/>
        </authorList>
    </citation>
    <scope>NUCLEOTIDE SEQUENCE [LARGE SCALE GENOMIC DNA]</scope>
</reference>
<evidence type="ECO:0000256" key="4">
    <source>
        <dbReference type="ARBA" id="ARBA00022723"/>
    </source>
</evidence>
<feature type="region of interest" description="Disordered" evidence="10">
    <location>
        <begin position="1"/>
        <end position="25"/>
    </location>
</feature>
<proteinExistence type="predicted"/>
<protein>
    <recommendedName>
        <fullName evidence="2">RBR-type E3 ubiquitin transferase</fullName>
        <ecNumber evidence="2">2.3.2.31</ecNumber>
    </recommendedName>
</protein>
<evidence type="ECO:0000313" key="12">
    <source>
        <dbReference type="EMBL" id="CAK7210873.1"/>
    </source>
</evidence>
<keyword evidence="13" id="KW-1185">Reference proteome</keyword>
<dbReference type="InterPro" id="IPR044066">
    <property type="entry name" value="TRIAD_supradom"/>
</dbReference>
<comment type="caution">
    <text evidence="12">The sequence shown here is derived from an EMBL/GenBank/DDBJ whole genome shotgun (WGS) entry which is preliminary data.</text>
</comment>
<evidence type="ECO:0000256" key="10">
    <source>
        <dbReference type="SAM" id="MobiDB-lite"/>
    </source>
</evidence>
<keyword evidence="5" id="KW-0677">Repeat</keyword>
<dbReference type="Pfam" id="PF01485">
    <property type="entry name" value="IBR"/>
    <property type="match status" value="1"/>
</dbReference>
<feature type="coiled-coil region" evidence="9">
    <location>
        <begin position="775"/>
        <end position="858"/>
    </location>
</feature>
<dbReference type="Gene3D" id="3.30.40.10">
    <property type="entry name" value="Zinc/RING finger domain, C3HC4 (zinc finger)"/>
    <property type="match status" value="1"/>
</dbReference>
<dbReference type="CDD" id="cd20335">
    <property type="entry name" value="BRcat_RBR"/>
    <property type="match status" value="1"/>
</dbReference>
<dbReference type="InterPro" id="IPR002867">
    <property type="entry name" value="IBR_dom"/>
</dbReference>
<accession>A0ABP0AUF6</accession>
<keyword evidence="9" id="KW-0175">Coiled coil</keyword>
<evidence type="ECO:0000256" key="1">
    <source>
        <dbReference type="ARBA" id="ARBA00001798"/>
    </source>
</evidence>
<evidence type="ECO:0000313" key="13">
    <source>
        <dbReference type="Proteomes" id="UP001642406"/>
    </source>
</evidence>
<dbReference type="SUPFAM" id="SSF57850">
    <property type="entry name" value="RING/U-box"/>
    <property type="match status" value="1"/>
</dbReference>
<feature type="compositionally biased region" description="Gly residues" evidence="10">
    <location>
        <begin position="1130"/>
        <end position="1139"/>
    </location>
</feature>
<dbReference type="CDD" id="cd22584">
    <property type="entry name" value="Rcat_RBR_unk"/>
    <property type="match status" value="1"/>
</dbReference>
<feature type="domain" description="RING-type" evidence="11">
    <location>
        <begin position="556"/>
        <end position="765"/>
    </location>
</feature>
<feature type="coiled-coil region" evidence="9">
    <location>
        <begin position="322"/>
        <end position="358"/>
    </location>
</feature>
<feature type="region of interest" description="Disordered" evidence="10">
    <location>
        <begin position="462"/>
        <end position="484"/>
    </location>
</feature>
<feature type="compositionally biased region" description="Low complexity" evidence="10">
    <location>
        <begin position="185"/>
        <end position="211"/>
    </location>
</feature>
<evidence type="ECO:0000256" key="3">
    <source>
        <dbReference type="ARBA" id="ARBA00022679"/>
    </source>
</evidence>
<evidence type="ECO:0000256" key="6">
    <source>
        <dbReference type="ARBA" id="ARBA00022771"/>
    </source>
</evidence>
<feature type="compositionally biased region" description="Polar residues" evidence="10">
    <location>
        <begin position="130"/>
        <end position="139"/>
    </location>
</feature>
<name>A0ABP0AUF6_9PEZI</name>
<sequence>MGRPTLPPTPDPDLENFQGLDKPPPLPAILPLPVARLGRPRVAPGTVVPQLEPLLADDPYTGTETVEVEVQRMVIKGMVYEPIRVSMTGEVLPPEVQPSEAQPVTAQPVTVVAATDMTATATPTTITRKPVQSTATMTAASKDETTQTQTQTETQAQPHTTQPQLLAAPTPPEIDVSSLLGPDLTPTATNMTATTVTTATTTTTTATTTGTRSSLVSNDTGSTAAPATPATENDSPETESDEDENYDTDDEDVALPGFLEGVEGDNNDEGYDLKWANVEPPAALRNVDNNDGPEMPEIPEILREIVVSSIESVQAQLVVEVAAQAERDAAAAQARAEAEAAAKEAAQAAAEARRQQQILMMEQQEKQVAVDKGKEKDTATRHIPEADPIPVSARVKPSRRHFASRMLRHVHVLGGGSQNGESSSAGAAAAEAAAAAKAAKAAKHAAQRAYEEAMLRRFEGPSVTTAKAGPSKSSPSIAGPSNQATLQRAYEEAMLRSLEGGASSSSSTAPAASSSSSPAVTMTMGTAPIPNQRRAAMLLAMVRKDMEKKKEPVPPATIECISCFEDIPVKEAVKTVCHSYCLDCFSQLVTTALDNEAQFPPKCCLNEVPAKTVAKYVPRELGKRYQLKVDEFATPLADRVYCPTPDCGVWVPPAHVASVARIARCRNGHETCTACRQAAHGRGSANREACPEASAQDRRHQELADELAREEGWRHCIRCAVLIEHREACQHMTCRCGAEFCYVCGLVWRTCHCDMEDLARLKREAETRRTQRTAREARERERVRQQEEAANAELAELRDALAQIAAFEQRERQQLRRVQQAQRARLQRLKEQREVTLRAEVAAKYASLRDLLEALNTRQADRAGVLRKEERTALKAEVEEKHTAAVARQQETRAEAAAAAADAIRDAERHWQRDYRDRLALEVQLENEYEHALTNGLPKATVIGAEAALKAYQRTNDARLDAYFAWRDRALAQARWTAEEARGVREEEADAEMYKTRRQGRRARQDLSQKHAGERMWCRAVTAVRLRLLAEMQVVEQDLGLAGSTSEADTNLLLLLDLEASGALGEDGGGDNDNAPVDDTEMSHLYAMMLADAAGDVDEADLAALGGGGAVNDDEDAWVDDDHESFYSVYGGGGGGAGDDGNRNSGSSNGRGGARFRAEYNWPLSVGQ</sequence>
<dbReference type="InterPro" id="IPR013083">
    <property type="entry name" value="Znf_RING/FYVE/PHD"/>
</dbReference>
<evidence type="ECO:0000259" key="11">
    <source>
        <dbReference type="PROSITE" id="PS51873"/>
    </source>
</evidence>
<feature type="region of interest" description="Disordered" evidence="10">
    <location>
        <begin position="1129"/>
        <end position="1157"/>
    </location>
</feature>
<gene>
    <name evidence="12" type="ORF">SBRCBS47491_000925</name>
</gene>
<evidence type="ECO:0000256" key="8">
    <source>
        <dbReference type="ARBA" id="ARBA00022833"/>
    </source>
</evidence>
<evidence type="ECO:0000256" key="9">
    <source>
        <dbReference type="SAM" id="Coils"/>
    </source>
</evidence>
<evidence type="ECO:0000256" key="5">
    <source>
        <dbReference type="ARBA" id="ARBA00022737"/>
    </source>
</evidence>
<keyword evidence="4" id="KW-0479">Metal-binding</keyword>
<dbReference type="Gene3D" id="1.20.120.1750">
    <property type="match status" value="1"/>
</dbReference>
<dbReference type="EC" id="2.3.2.31" evidence="2"/>
<dbReference type="SMART" id="SM00647">
    <property type="entry name" value="IBR"/>
    <property type="match status" value="2"/>
</dbReference>
<feature type="compositionally biased region" description="Polar residues" evidence="10">
    <location>
        <begin position="212"/>
        <end position="222"/>
    </location>
</feature>
<feature type="region of interest" description="Disordered" evidence="10">
    <location>
        <begin position="497"/>
        <end position="527"/>
    </location>
</feature>
<keyword evidence="8" id="KW-0862">Zinc</keyword>
<dbReference type="PROSITE" id="PS51873">
    <property type="entry name" value="TRIAD"/>
    <property type="match status" value="1"/>
</dbReference>
<feature type="compositionally biased region" description="Polar residues" evidence="10">
    <location>
        <begin position="471"/>
        <end position="484"/>
    </location>
</feature>